<dbReference type="InterPro" id="IPR006837">
    <property type="entry name" value="Divergent_DAC"/>
</dbReference>
<dbReference type="Proteomes" id="UP000070539">
    <property type="component" value="Unassembled WGS sequence"/>
</dbReference>
<dbReference type="PATRIC" id="fig|36847.3.peg.712"/>
<dbReference type="InterPro" id="IPR011330">
    <property type="entry name" value="Glyco_hydro/deAcase_b/a-brl"/>
</dbReference>
<proteinExistence type="predicted"/>
<sequence length="263" mass="28432">MRKFWKNSFCYVLLFAFCFVGGRLTAARQAVKVSNMASTGKLAIVIDDFGYNGEGTDKMLALPVPFTAAVMPFSQYSVENAKKAVEAGKEVIIHMPMEALTGKPEWVGDKGVFRKMTDEEIKAVVEEAYSILPDAVGMNNHMGSAIMEDTRCLGVVLDILKEENGFFIDSVTTAKSQGRALAEEKGVPFFARSVFLDGTNDVGTVKENLRKAGKIALRDGKALAIGHVGPEGGEVTQKAIEDLIPELEEAGITFVAAGDLIEE</sequence>
<dbReference type="CDD" id="cd10936">
    <property type="entry name" value="CE4_DAC2"/>
    <property type="match status" value="1"/>
</dbReference>
<dbReference type="GO" id="GO:0005975">
    <property type="term" value="P:carbohydrate metabolic process"/>
    <property type="evidence" value="ECO:0007669"/>
    <property type="project" value="InterPro"/>
</dbReference>
<feature type="chain" id="PRO_5039536898" evidence="1">
    <location>
        <begin position="27"/>
        <end position="263"/>
    </location>
</feature>
<dbReference type="Pfam" id="PF04748">
    <property type="entry name" value="Polysacc_deac_2"/>
    <property type="match status" value="1"/>
</dbReference>
<gene>
    <name evidence="2" type="ORF">CLNEO_05750</name>
</gene>
<keyword evidence="1" id="KW-0732">Signal</keyword>
<dbReference type="AlphaFoldDB" id="A0A136WJE5"/>
<protein>
    <submittedName>
        <fullName evidence="2">Divergent polysaccharide deacetylase</fullName>
    </submittedName>
</protein>
<feature type="signal peptide" evidence="1">
    <location>
        <begin position="1"/>
        <end position="26"/>
    </location>
</feature>
<name>A0A136WJE5_9FIRM</name>
<dbReference type="PANTHER" id="PTHR30105">
    <property type="entry name" value="UNCHARACTERIZED YIBQ-RELATED"/>
    <property type="match status" value="1"/>
</dbReference>
<organism evidence="2 3">
    <name type="scientific">Anaerotignum neopropionicum</name>
    <dbReference type="NCBI Taxonomy" id="36847"/>
    <lineage>
        <taxon>Bacteria</taxon>
        <taxon>Bacillati</taxon>
        <taxon>Bacillota</taxon>
        <taxon>Clostridia</taxon>
        <taxon>Lachnospirales</taxon>
        <taxon>Anaerotignaceae</taxon>
        <taxon>Anaerotignum</taxon>
    </lineage>
</organism>
<dbReference type="EMBL" id="LRVM01000001">
    <property type="protein sequence ID" value="KXL54469.1"/>
    <property type="molecule type" value="Genomic_DNA"/>
</dbReference>
<keyword evidence="3" id="KW-1185">Reference proteome</keyword>
<reference evidence="2 3" key="1">
    <citation type="submission" date="2016-01" db="EMBL/GenBank/DDBJ databases">
        <title>Genome sequence of Clostridium neopropionicum X4, DSM-3847.</title>
        <authorList>
            <person name="Poehlein A."/>
            <person name="Beck M.H."/>
            <person name="Bengelsdorf F.R."/>
            <person name="Daniel R."/>
            <person name="Duerre P."/>
        </authorList>
    </citation>
    <scope>NUCLEOTIDE SEQUENCE [LARGE SCALE GENOMIC DNA]</scope>
    <source>
        <strain evidence="2 3">DSM-3847</strain>
    </source>
</reference>
<evidence type="ECO:0000313" key="3">
    <source>
        <dbReference type="Proteomes" id="UP000070539"/>
    </source>
</evidence>
<dbReference type="SUPFAM" id="SSF88713">
    <property type="entry name" value="Glycoside hydrolase/deacetylase"/>
    <property type="match status" value="1"/>
</dbReference>
<dbReference type="Gene3D" id="3.20.20.370">
    <property type="entry name" value="Glycoside hydrolase/deacetylase"/>
    <property type="match status" value="1"/>
</dbReference>
<evidence type="ECO:0000313" key="2">
    <source>
        <dbReference type="EMBL" id="KXL54469.1"/>
    </source>
</evidence>
<evidence type="ECO:0000256" key="1">
    <source>
        <dbReference type="SAM" id="SignalP"/>
    </source>
</evidence>
<comment type="caution">
    <text evidence="2">The sequence shown here is derived from an EMBL/GenBank/DDBJ whole genome shotgun (WGS) entry which is preliminary data.</text>
</comment>
<dbReference type="PANTHER" id="PTHR30105:SF2">
    <property type="entry name" value="DIVERGENT POLYSACCHARIDE DEACETYLASE SUPERFAMILY"/>
    <property type="match status" value="1"/>
</dbReference>
<dbReference type="RefSeq" id="WP_066084118.1">
    <property type="nucleotide sequence ID" value="NZ_LRVM01000001.1"/>
</dbReference>
<accession>A0A136WJE5</accession>